<dbReference type="GeneID" id="120283983"/>
<dbReference type="Pfam" id="PF14111">
    <property type="entry name" value="DUF4283"/>
    <property type="match status" value="1"/>
</dbReference>
<evidence type="ECO:0000256" key="1">
    <source>
        <dbReference type="SAM" id="MobiDB-lite"/>
    </source>
</evidence>
<gene>
    <name evidence="5" type="primary">LOC120283983</name>
</gene>
<dbReference type="PANTHER" id="PTHR31286:SF180">
    <property type="entry name" value="OS10G0362600 PROTEIN"/>
    <property type="match status" value="1"/>
</dbReference>
<sequence length="245" mass="27246">MASGGQTPLASLPHPPPQSWTHVAFSHSRVPEPSPLHNPQLLEKLKNSSSTFVKLDRESLSRVQMKFQNALFGKFFGKPPPFDQVKKALIDKWSPVGDLQISDLPNGFMLIRCASHDAMKYLLTEGPCAAMWVQLHNLPIEMWDGETLETVTAHLGNLLKVDSLTASLSRSRFARVCIKIDLSKPLCHSFWVGDDSHRVFVVVLYERLPTFCYTCGVIGHGSRSYSHVSAAGDGRSSPPPRDSRR</sequence>
<name>A0AB40D7K0_DIOCR</name>
<organism evidence="4 5">
    <name type="scientific">Dioscorea cayennensis subsp. rotundata</name>
    <name type="common">White Guinea yam</name>
    <name type="synonym">Dioscorea rotundata</name>
    <dbReference type="NCBI Taxonomy" id="55577"/>
    <lineage>
        <taxon>Eukaryota</taxon>
        <taxon>Viridiplantae</taxon>
        <taxon>Streptophyta</taxon>
        <taxon>Embryophyta</taxon>
        <taxon>Tracheophyta</taxon>
        <taxon>Spermatophyta</taxon>
        <taxon>Magnoliopsida</taxon>
        <taxon>Liliopsida</taxon>
        <taxon>Dioscoreales</taxon>
        <taxon>Dioscoreaceae</taxon>
        <taxon>Dioscorea</taxon>
    </lineage>
</organism>
<dbReference type="InterPro" id="IPR025836">
    <property type="entry name" value="Zn_knuckle_CX2CX4HX4C"/>
</dbReference>
<evidence type="ECO:0000259" key="3">
    <source>
        <dbReference type="Pfam" id="PF14392"/>
    </source>
</evidence>
<dbReference type="Pfam" id="PF14392">
    <property type="entry name" value="zf-CCHC_4"/>
    <property type="match status" value="1"/>
</dbReference>
<keyword evidence="4" id="KW-1185">Reference proteome</keyword>
<dbReference type="InterPro" id="IPR025558">
    <property type="entry name" value="DUF4283"/>
</dbReference>
<dbReference type="PANTHER" id="PTHR31286">
    <property type="entry name" value="GLYCINE-RICH CELL WALL STRUCTURAL PROTEIN 1.8-LIKE"/>
    <property type="match status" value="1"/>
</dbReference>
<feature type="region of interest" description="Disordered" evidence="1">
    <location>
        <begin position="1"/>
        <end position="21"/>
    </location>
</feature>
<dbReference type="InterPro" id="IPR040256">
    <property type="entry name" value="At4g02000-like"/>
</dbReference>
<feature type="domain" description="Zinc knuckle CX2CX4HX4C" evidence="3">
    <location>
        <begin position="204"/>
        <end position="223"/>
    </location>
</feature>
<accession>A0AB40D7K0</accession>
<protein>
    <submittedName>
        <fullName evidence="5">Uncharacterized protein LOC120283983</fullName>
    </submittedName>
</protein>
<feature type="domain" description="DUF4283" evidence="2">
    <location>
        <begin position="66"/>
        <end position="128"/>
    </location>
</feature>
<feature type="region of interest" description="Disordered" evidence="1">
    <location>
        <begin position="223"/>
        <end position="245"/>
    </location>
</feature>
<dbReference type="Proteomes" id="UP001515500">
    <property type="component" value="Chromosome 19"/>
</dbReference>
<evidence type="ECO:0000313" key="4">
    <source>
        <dbReference type="Proteomes" id="UP001515500"/>
    </source>
</evidence>
<dbReference type="AlphaFoldDB" id="A0AB40D7K0"/>
<proteinExistence type="predicted"/>
<evidence type="ECO:0000313" key="5">
    <source>
        <dbReference type="RefSeq" id="XP_039146742.1"/>
    </source>
</evidence>
<reference evidence="5" key="1">
    <citation type="submission" date="2025-08" db="UniProtKB">
        <authorList>
            <consortium name="RefSeq"/>
        </authorList>
    </citation>
    <scope>IDENTIFICATION</scope>
</reference>
<evidence type="ECO:0000259" key="2">
    <source>
        <dbReference type="Pfam" id="PF14111"/>
    </source>
</evidence>
<dbReference type="RefSeq" id="XP_039146742.1">
    <property type="nucleotide sequence ID" value="XM_039290808.1"/>
</dbReference>